<dbReference type="PROSITE" id="PS51186">
    <property type="entry name" value="GNAT"/>
    <property type="match status" value="1"/>
</dbReference>
<evidence type="ECO:0000313" key="4">
    <source>
        <dbReference type="Proteomes" id="UP000799429"/>
    </source>
</evidence>
<dbReference type="InterPro" id="IPR052523">
    <property type="entry name" value="Trichothecene_AcTrans"/>
</dbReference>
<name>A0A9P4VR17_9PEZI</name>
<proteinExistence type="predicted"/>
<gene>
    <name evidence="3" type="ORF">M501DRAFT_934726</name>
</gene>
<feature type="domain" description="N-acetyltransferase" evidence="2">
    <location>
        <begin position="85"/>
        <end position="220"/>
    </location>
</feature>
<dbReference type="CDD" id="cd04301">
    <property type="entry name" value="NAT_SF"/>
    <property type="match status" value="1"/>
</dbReference>
<comment type="caution">
    <text evidence="3">The sequence shown here is derived from an EMBL/GenBank/DDBJ whole genome shotgun (WGS) entry which is preliminary data.</text>
</comment>
<dbReference type="GO" id="GO:0016747">
    <property type="term" value="F:acyltransferase activity, transferring groups other than amino-acyl groups"/>
    <property type="evidence" value="ECO:0007669"/>
    <property type="project" value="InterPro"/>
</dbReference>
<protein>
    <recommendedName>
        <fullName evidence="2">N-acetyltransferase domain-containing protein</fullName>
    </recommendedName>
</protein>
<sequence>MSPYPPNVDDEIRVVGLNEYKEAARSLAEAFAVDDTCRYFLDTPDRAHWTEQQKWELHVAILEYITYSHILKGLVTTVGPNYGAVALWMPPNTTNDDWLTLLRSGLWRLQYKLSAEGKKRFFQEFLPLLHDTKHAALGAREDDAWYLVYIGTRPQSRGRGYARKLIEQITAQADKEGRPCYLESSNAINPKIYRKMGFQEVRRIHLQRAERNICLDIMIREPGAGPQPEPEKPEQLEISVMAT</sequence>
<dbReference type="Gene3D" id="3.40.630.30">
    <property type="match status" value="1"/>
</dbReference>
<dbReference type="InterPro" id="IPR016181">
    <property type="entry name" value="Acyl_CoA_acyltransferase"/>
</dbReference>
<keyword evidence="4" id="KW-1185">Reference proteome</keyword>
<dbReference type="EMBL" id="MU006096">
    <property type="protein sequence ID" value="KAF2838920.1"/>
    <property type="molecule type" value="Genomic_DNA"/>
</dbReference>
<dbReference type="SUPFAM" id="SSF55729">
    <property type="entry name" value="Acyl-CoA N-acyltransferases (Nat)"/>
    <property type="match status" value="2"/>
</dbReference>
<accession>A0A9P4VR17</accession>
<evidence type="ECO:0000256" key="1">
    <source>
        <dbReference type="SAM" id="MobiDB-lite"/>
    </source>
</evidence>
<reference evidence="3" key="1">
    <citation type="journal article" date="2020" name="Stud. Mycol.">
        <title>101 Dothideomycetes genomes: a test case for predicting lifestyles and emergence of pathogens.</title>
        <authorList>
            <person name="Haridas S."/>
            <person name="Albert R."/>
            <person name="Binder M."/>
            <person name="Bloem J."/>
            <person name="Labutti K."/>
            <person name="Salamov A."/>
            <person name="Andreopoulos B."/>
            <person name="Baker S."/>
            <person name="Barry K."/>
            <person name="Bills G."/>
            <person name="Bluhm B."/>
            <person name="Cannon C."/>
            <person name="Castanera R."/>
            <person name="Culley D."/>
            <person name="Daum C."/>
            <person name="Ezra D."/>
            <person name="Gonzalez J."/>
            <person name="Henrissat B."/>
            <person name="Kuo A."/>
            <person name="Liang C."/>
            <person name="Lipzen A."/>
            <person name="Lutzoni F."/>
            <person name="Magnuson J."/>
            <person name="Mondo S."/>
            <person name="Nolan M."/>
            <person name="Ohm R."/>
            <person name="Pangilinan J."/>
            <person name="Park H.-J."/>
            <person name="Ramirez L."/>
            <person name="Alfaro M."/>
            <person name="Sun H."/>
            <person name="Tritt A."/>
            <person name="Yoshinaga Y."/>
            <person name="Zwiers L.-H."/>
            <person name="Turgeon B."/>
            <person name="Goodwin S."/>
            <person name="Spatafora J."/>
            <person name="Crous P."/>
            <person name="Grigoriev I."/>
        </authorList>
    </citation>
    <scope>NUCLEOTIDE SEQUENCE</scope>
    <source>
        <strain evidence="3">CBS 101060</strain>
    </source>
</reference>
<dbReference type="InterPro" id="IPR000182">
    <property type="entry name" value="GNAT_dom"/>
</dbReference>
<dbReference type="OrthoDB" id="410198at2759"/>
<dbReference type="PANTHER" id="PTHR42791:SF1">
    <property type="entry name" value="N-ACETYLTRANSFERASE DOMAIN-CONTAINING PROTEIN"/>
    <property type="match status" value="1"/>
</dbReference>
<evidence type="ECO:0000313" key="3">
    <source>
        <dbReference type="EMBL" id="KAF2838920.1"/>
    </source>
</evidence>
<feature type="region of interest" description="Disordered" evidence="1">
    <location>
        <begin position="221"/>
        <end position="243"/>
    </location>
</feature>
<dbReference type="AlphaFoldDB" id="A0A9P4VR17"/>
<dbReference type="Pfam" id="PF13508">
    <property type="entry name" value="Acetyltransf_7"/>
    <property type="match status" value="1"/>
</dbReference>
<dbReference type="PANTHER" id="PTHR42791">
    <property type="entry name" value="GNAT FAMILY ACETYLTRANSFERASE"/>
    <property type="match status" value="1"/>
</dbReference>
<dbReference type="Proteomes" id="UP000799429">
    <property type="component" value="Unassembled WGS sequence"/>
</dbReference>
<evidence type="ECO:0000259" key="2">
    <source>
        <dbReference type="PROSITE" id="PS51186"/>
    </source>
</evidence>
<organism evidence="3 4">
    <name type="scientific">Patellaria atrata CBS 101060</name>
    <dbReference type="NCBI Taxonomy" id="1346257"/>
    <lineage>
        <taxon>Eukaryota</taxon>
        <taxon>Fungi</taxon>
        <taxon>Dikarya</taxon>
        <taxon>Ascomycota</taxon>
        <taxon>Pezizomycotina</taxon>
        <taxon>Dothideomycetes</taxon>
        <taxon>Dothideomycetes incertae sedis</taxon>
        <taxon>Patellariales</taxon>
        <taxon>Patellariaceae</taxon>
        <taxon>Patellaria</taxon>
    </lineage>
</organism>